<proteinExistence type="predicted"/>
<sequence length="300" mass="33275">MSEYWKSTPKYWCKHCKTYVRDTPYERTQHEATGKHQGSLKRFLRDVHRSQDADQKQSQRAKNEVDRLKGLVASSLGTGTPEKPAPWKRSSVGASGTSASASVNKEQRKKQMEQLAGMGVAIPEEYRPEMAMVGEWTTVSEAPVSDSIGANSVLVKGVKRRKVDGEEEDDEENLGRSGSERARPRKAWGSTFKSHTGTGEDDDGELDALLSMTTQIGNKRTRVKPEPQDSPVKQEEIREADESVSMPEDATVKIKQEDDSEHIVPKGGTPDISAGPPAEFVGEPTPTVIFKKRKPKQNKK</sequence>
<protein>
    <submittedName>
        <fullName evidence="1">Uncharacterized protein</fullName>
    </submittedName>
</protein>
<comment type="caution">
    <text evidence="1">The sequence shown here is derived from an EMBL/GenBank/DDBJ whole genome shotgun (WGS) entry which is preliminary data.</text>
</comment>
<name>A0ACB8UZJ8_9EURO</name>
<gene>
    <name evidence="1" type="ORF">LOY88_003452</name>
</gene>
<dbReference type="EMBL" id="JALBCA010000045">
    <property type="protein sequence ID" value="KAI2386731.1"/>
    <property type="molecule type" value="Genomic_DNA"/>
</dbReference>
<reference evidence="1" key="1">
    <citation type="journal article" date="2022" name="bioRxiv">
        <title>Population genetic analysis of Ophidiomyces ophidiicola, the causative agent of snake fungal disease, indicates recent introductions to the USA.</title>
        <authorList>
            <person name="Ladner J.T."/>
            <person name="Palmer J.M."/>
            <person name="Ettinger C.L."/>
            <person name="Stajich J.E."/>
            <person name="Farrell T.M."/>
            <person name="Glorioso B.M."/>
            <person name="Lawson B."/>
            <person name="Price S.J."/>
            <person name="Stengle A.G."/>
            <person name="Grear D.A."/>
            <person name="Lorch J.M."/>
        </authorList>
    </citation>
    <scope>NUCLEOTIDE SEQUENCE</scope>
    <source>
        <strain evidence="1">NWHC 24266-5</strain>
    </source>
</reference>
<organism evidence="1">
    <name type="scientific">Ophidiomyces ophidiicola</name>
    <dbReference type="NCBI Taxonomy" id="1387563"/>
    <lineage>
        <taxon>Eukaryota</taxon>
        <taxon>Fungi</taxon>
        <taxon>Dikarya</taxon>
        <taxon>Ascomycota</taxon>
        <taxon>Pezizomycotina</taxon>
        <taxon>Eurotiomycetes</taxon>
        <taxon>Eurotiomycetidae</taxon>
        <taxon>Onygenales</taxon>
        <taxon>Onygenaceae</taxon>
        <taxon>Ophidiomyces</taxon>
    </lineage>
</organism>
<evidence type="ECO:0000313" key="1">
    <source>
        <dbReference type="EMBL" id="KAI2386731.1"/>
    </source>
</evidence>
<accession>A0ACB8UZJ8</accession>